<dbReference type="Pfam" id="PF15072">
    <property type="entry name" value="HROB"/>
    <property type="match status" value="1"/>
</dbReference>
<organism evidence="2 3">
    <name type="scientific">Tanacetum coccineum</name>
    <dbReference type="NCBI Taxonomy" id="301880"/>
    <lineage>
        <taxon>Eukaryota</taxon>
        <taxon>Viridiplantae</taxon>
        <taxon>Streptophyta</taxon>
        <taxon>Embryophyta</taxon>
        <taxon>Tracheophyta</taxon>
        <taxon>Spermatophyta</taxon>
        <taxon>Magnoliopsida</taxon>
        <taxon>eudicotyledons</taxon>
        <taxon>Gunneridae</taxon>
        <taxon>Pentapetalae</taxon>
        <taxon>asterids</taxon>
        <taxon>campanulids</taxon>
        <taxon>Asterales</taxon>
        <taxon>Asteraceae</taxon>
        <taxon>Asteroideae</taxon>
        <taxon>Anthemideae</taxon>
        <taxon>Anthemidinae</taxon>
        <taxon>Tanacetum</taxon>
    </lineage>
</organism>
<name>A0ABQ5H4Q6_9ASTR</name>
<dbReference type="EMBL" id="BQNB010019144">
    <property type="protein sequence ID" value="GJT82177.1"/>
    <property type="molecule type" value="Genomic_DNA"/>
</dbReference>
<feature type="domain" description="Homologous recombination OB-fold protein OB-fold" evidence="1">
    <location>
        <begin position="121"/>
        <end position="206"/>
    </location>
</feature>
<proteinExistence type="predicted"/>
<dbReference type="InterPro" id="IPR028045">
    <property type="entry name" value="HROB"/>
</dbReference>
<dbReference type="PANTHER" id="PTHR14523">
    <property type="entry name" value="UNCHARACTERIZED PROTEIN C17ORF53 HOMOLOG"/>
    <property type="match status" value="1"/>
</dbReference>
<dbReference type="InterPro" id="IPR058570">
    <property type="entry name" value="HROB_OB"/>
</dbReference>
<evidence type="ECO:0000313" key="3">
    <source>
        <dbReference type="Proteomes" id="UP001151760"/>
    </source>
</evidence>
<protein>
    <submittedName>
        <fullName evidence="2">Copia protein</fullName>
    </submittedName>
</protein>
<gene>
    <name evidence="2" type="ORF">Tco_1056519</name>
</gene>
<dbReference type="PANTHER" id="PTHR14523:SF1">
    <property type="entry name" value="HOMOLOGOUS RECOMBINATION OB-FOLD PROTEIN"/>
    <property type="match status" value="1"/>
</dbReference>
<evidence type="ECO:0000259" key="1">
    <source>
        <dbReference type="Pfam" id="PF15072"/>
    </source>
</evidence>
<reference evidence="2" key="2">
    <citation type="submission" date="2022-01" db="EMBL/GenBank/DDBJ databases">
        <authorList>
            <person name="Yamashiro T."/>
            <person name="Shiraishi A."/>
            <person name="Satake H."/>
            <person name="Nakayama K."/>
        </authorList>
    </citation>
    <scope>NUCLEOTIDE SEQUENCE</scope>
</reference>
<keyword evidence="3" id="KW-1185">Reference proteome</keyword>
<accession>A0ABQ5H4Q6</accession>
<evidence type="ECO:0000313" key="2">
    <source>
        <dbReference type="EMBL" id="GJT82177.1"/>
    </source>
</evidence>
<reference evidence="2" key="1">
    <citation type="journal article" date="2022" name="Int. J. Mol. Sci.">
        <title>Draft Genome of Tanacetum Coccineum: Genomic Comparison of Closely Related Tanacetum-Family Plants.</title>
        <authorList>
            <person name="Yamashiro T."/>
            <person name="Shiraishi A."/>
            <person name="Nakayama K."/>
            <person name="Satake H."/>
        </authorList>
    </citation>
    <scope>NUCLEOTIDE SEQUENCE</scope>
</reference>
<dbReference type="Proteomes" id="UP001151760">
    <property type="component" value="Unassembled WGS sequence"/>
</dbReference>
<sequence>MDSQESQGWEYLLDIDDSDLQLSAPLSFSQTQEMDNVEEKTTRIRIPGPAGIFQTDRIRKLRNFKDDPTQEYIRKRNFDDVSEDDDFQSSPWVKALEFMNDREEIGGGCFGDIESYLKKGKLETVVAIITSCKPNVLGDMNVTLKDPSGTTSGIIHYKVLSSEDGYAKDIKVGSALILRNVSMFCDKSKNYALNITIKNLVKIINKDTVVEDADGASSSKI</sequence>
<comment type="caution">
    <text evidence="2">The sequence shown here is derived from an EMBL/GenBank/DDBJ whole genome shotgun (WGS) entry which is preliminary data.</text>
</comment>